<dbReference type="GO" id="GO:0004674">
    <property type="term" value="F:protein serine/threonine kinase activity"/>
    <property type="evidence" value="ECO:0007669"/>
    <property type="project" value="UniProtKB-KW"/>
</dbReference>
<dbReference type="CDD" id="cd23509">
    <property type="entry name" value="Gnk2-like"/>
    <property type="match status" value="2"/>
</dbReference>
<evidence type="ECO:0000256" key="16">
    <source>
        <dbReference type="SAM" id="MobiDB-lite"/>
    </source>
</evidence>
<evidence type="ECO:0000256" key="6">
    <source>
        <dbReference type="ARBA" id="ARBA00022729"/>
    </source>
</evidence>
<comment type="caution">
    <text evidence="20">The sequence shown here is derived from an EMBL/GenBank/DDBJ whole genome shotgun (WGS) entry which is preliminary data.</text>
</comment>
<protein>
    <recommendedName>
        <fullName evidence="22">Cysteine-rich receptor-like protein kinase 10</fullName>
    </recommendedName>
</protein>
<dbReference type="FunFam" id="3.30.200.20:FF:000924">
    <property type="entry name" value="Uncharacterized protein"/>
    <property type="match status" value="1"/>
</dbReference>
<evidence type="ECO:0000313" key="21">
    <source>
        <dbReference type="Proteomes" id="UP001153076"/>
    </source>
</evidence>
<dbReference type="Pfam" id="PF07714">
    <property type="entry name" value="PK_Tyr_Ser-Thr"/>
    <property type="match status" value="1"/>
</dbReference>
<dbReference type="FunFam" id="1.10.510.10:FF:000343">
    <property type="entry name" value="Cysteine-rich receptor-like protein kinase 28"/>
    <property type="match status" value="1"/>
</dbReference>
<dbReference type="EMBL" id="JAKOGI010001794">
    <property type="protein sequence ID" value="KAJ8424048.1"/>
    <property type="molecule type" value="Genomic_DNA"/>
</dbReference>
<keyword evidence="6" id="KW-0732">Signal</keyword>
<dbReference type="Proteomes" id="UP001153076">
    <property type="component" value="Unassembled WGS sequence"/>
</dbReference>
<reference evidence="20" key="1">
    <citation type="submission" date="2022-04" db="EMBL/GenBank/DDBJ databases">
        <title>Carnegiea gigantea Genome sequencing and assembly v2.</title>
        <authorList>
            <person name="Copetti D."/>
            <person name="Sanderson M.J."/>
            <person name="Burquez A."/>
            <person name="Wojciechowski M.F."/>
        </authorList>
    </citation>
    <scope>NUCLEOTIDE SEQUENCE</scope>
    <source>
        <strain evidence="20">SGP5-SGP5p</strain>
        <tissue evidence="20">Aerial part</tissue>
    </source>
</reference>
<dbReference type="PROSITE" id="PS00108">
    <property type="entry name" value="PROTEIN_KINASE_ST"/>
    <property type="match status" value="1"/>
</dbReference>
<feature type="domain" description="Gnk2-homologous" evidence="19">
    <location>
        <begin position="157"/>
        <end position="268"/>
    </location>
</feature>
<keyword evidence="12 17" id="KW-0472">Membrane</keyword>
<keyword evidence="8 15" id="KW-0547">Nucleotide-binding</keyword>
<dbReference type="InterPro" id="IPR017441">
    <property type="entry name" value="Protein_kinase_ATP_BS"/>
</dbReference>
<feature type="region of interest" description="Disordered" evidence="16">
    <location>
        <begin position="675"/>
        <end position="704"/>
    </location>
</feature>
<dbReference type="InterPro" id="IPR008271">
    <property type="entry name" value="Ser/Thr_kinase_AS"/>
</dbReference>
<dbReference type="OrthoDB" id="4062651at2759"/>
<accession>A0A9Q1GQ18</accession>
<comment type="subcellular location">
    <subcellularLocation>
        <location evidence="1">Membrane</location>
        <topology evidence="1">Single-pass membrane protein</topology>
    </subcellularLocation>
</comment>
<dbReference type="Pfam" id="PF01657">
    <property type="entry name" value="Stress-antifung"/>
    <property type="match status" value="2"/>
</dbReference>
<evidence type="ECO:0000256" key="9">
    <source>
        <dbReference type="ARBA" id="ARBA00022777"/>
    </source>
</evidence>
<evidence type="ECO:0000256" key="1">
    <source>
        <dbReference type="ARBA" id="ARBA00004167"/>
    </source>
</evidence>
<evidence type="ECO:0000256" key="15">
    <source>
        <dbReference type="PROSITE-ProRule" id="PRU10141"/>
    </source>
</evidence>
<proteinExistence type="predicted"/>
<dbReference type="PROSITE" id="PS51473">
    <property type="entry name" value="GNK2"/>
    <property type="match status" value="2"/>
</dbReference>
<dbReference type="InterPro" id="IPR001245">
    <property type="entry name" value="Ser-Thr/Tyr_kinase_cat_dom"/>
</dbReference>
<keyword evidence="3" id="KW-0597">Phosphoprotein</keyword>
<dbReference type="InterPro" id="IPR000719">
    <property type="entry name" value="Prot_kinase_dom"/>
</dbReference>
<keyword evidence="14" id="KW-0325">Glycoprotein</keyword>
<dbReference type="PROSITE" id="PS00107">
    <property type="entry name" value="PROTEIN_KINASE_ATP"/>
    <property type="match status" value="1"/>
</dbReference>
<dbReference type="Gene3D" id="3.30.200.20">
    <property type="entry name" value="Phosphorylase Kinase, domain 1"/>
    <property type="match status" value="1"/>
</dbReference>
<feature type="transmembrane region" description="Helical" evidence="17">
    <location>
        <begin position="26"/>
        <end position="45"/>
    </location>
</feature>
<dbReference type="CDD" id="cd14066">
    <property type="entry name" value="STKc_IRAK"/>
    <property type="match status" value="1"/>
</dbReference>
<evidence type="ECO:0000259" key="19">
    <source>
        <dbReference type="PROSITE" id="PS51473"/>
    </source>
</evidence>
<feature type="domain" description="Gnk2-homologous" evidence="19">
    <location>
        <begin position="48"/>
        <end position="151"/>
    </location>
</feature>
<evidence type="ECO:0000256" key="8">
    <source>
        <dbReference type="ARBA" id="ARBA00022741"/>
    </source>
</evidence>
<dbReference type="Gene3D" id="1.10.510.10">
    <property type="entry name" value="Transferase(Phosphotransferase) domain 1"/>
    <property type="match status" value="1"/>
</dbReference>
<evidence type="ECO:0000256" key="10">
    <source>
        <dbReference type="ARBA" id="ARBA00022840"/>
    </source>
</evidence>
<evidence type="ECO:0000313" key="20">
    <source>
        <dbReference type="EMBL" id="KAJ8424048.1"/>
    </source>
</evidence>
<evidence type="ECO:0008006" key="22">
    <source>
        <dbReference type="Google" id="ProtNLM"/>
    </source>
</evidence>
<gene>
    <name evidence="20" type="ORF">Cgig2_000260</name>
</gene>
<evidence type="ECO:0000256" key="4">
    <source>
        <dbReference type="ARBA" id="ARBA00022679"/>
    </source>
</evidence>
<dbReference type="InterPro" id="IPR038408">
    <property type="entry name" value="GNK2_sf"/>
</dbReference>
<evidence type="ECO:0000256" key="17">
    <source>
        <dbReference type="SAM" id="Phobius"/>
    </source>
</evidence>
<keyword evidence="7" id="KW-0677">Repeat</keyword>
<name>A0A9Q1GQ18_9CARY</name>
<dbReference type="PANTHER" id="PTHR27002:SF1050">
    <property type="entry name" value="CYSTEINE-RICH RECEPTOR-LIKE PROTEIN KINASE 5"/>
    <property type="match status" value="1"/>
</dbReference>
<dbReference type="SMART" id="SM00220">
    <property type="entry name" value="S_TKc"/>
    <property type="match status" value="1"/>
</dbReference>
<keyword evidence="11 17" id="KW-1133">Transmembrane helix</keyword>
<dbReference type="PANTHER" id="PTHR27002">
    <property type="entry name" value="RECEPTOR-LIKE SERINE/THREONINE-PROTEIN KINASE SD1-8"/>
    <property type="match status" value="1"/>
</dbReference>
<feature type="transmembrane region" description="Helical" evidence="17">
    <location>
        <begin position="303"/>
        <end position="327"/>
    </location>
</feature>
<keyword evidence="5 17" id="KW-0812">Transmembrane</keyword>
<sequence>MQPIYLLQHLVHYSSKLEMDHTPTSLALHFLIILPILFTFTPYISAQFSFLYNMCSNTTYTPNSTFGSNLKQVLNSLSTDTRITYGFYNFSAGQPPNRVEATALCSADVPLATCRDCVRQSAAGLQGLCPDQKGAFGYSENCVLFYYNGSIFRRVLITPAWTIRNDLNVPDTPGFNRTLYGLLGRLQNEAASGDSQLKYAAGKADVGRNRTIYAQVQCTPDLTRLGCIQCVQGSLADFRHNVTTPTFMAVGARRASPSCNLRYELWLFYRKVEALDLPPAIAPSSNTSTTTKQGGKNKKSHTAVVIIVPVIVGSVILLITAVICIIWRKKKLRKYRGNFDTEENETLQSLQFSLGAIKVATEDFSDDNKLGQGGFGIVYKASNLSEGFLTAIAKEPSTCLFKGKLPDGQEVAVKRLSRNSGQGDVQFKNEILILAKLQHRNLVRLLGFCLEGEEMILIYEFMTNKSLDIFLLDPEQRAFLPWETRYKLINGIARGLQYLHEDSRLRIIHRDLKAGNILLDGEFNPKIADFGMARLFEMDQTRLVTNKIVGTYGYMPPEYVQHGRVSVKLDVFSFGVLVLEIVSGQMISSFTIEENSENLLSFAWMNWQEGTPWNMVDPALPAASKTEILRCIHIGLLCIQHNPAERPTMSSIALMLSSSSMSLPVPSQPAFFTRRNTTVPDVPDTKGSGTESINEVSMTELYPR</sequence>
<evidence type="ECO:0000256" key="13">
    <source>
        <dbReference type="ARBA" id="ARBA00023170"/>
    </source>
</evidence>
<dbReference type="InterPro" id="IPR002902">
    <property type="entry name" value="GNK2"/>
</dbReference>
<keyword evidence="21" id="KW-1185">Reference proteome</keyword>
<dbReference type="Gene3D" id="3.30.430.20">
    <property type="entry name" value="Gnk2 domain, C-X8-C-X2-C motif"/>
    <property type="match status" value="2"/>
</dbReference>
<feature type="domain" description="Protein kinase" evidence="18">
    <location>
        <begin position="364"/>
        <end position="671"/>
    </location>
</feature>
<evidence type="ECO:0000256" key="2">
    <source>
        <dbReference type="ARBA" id="ARBA00022527"/>
    </source>
</evidence>
<keyword evidence="2" id="KW-0723">Serine/threonine-protein kinase</keyword>
<dbReference type="GO" id="GO:0005886">
    <property type="term" value="C:plasma membrane"/>
    <property type="evidence" value="ECO:0007669"/>
    <property type="project" value="TreeGrafter"/>
</dbReference>
<dbReference type="InterPro" id="IPR011009">
    <property type="entry name" value="Kinase-like_dom_sf"/>
</dbReference>
<evidence type="ECO:0000256" key="14">
    <source>
        <dbReference type="ARBA" id="ARBA00023180"/>
    </source>
</evidence>
<feature type="compositionally biased region" description="Polar residues" evidence="16">
    <location>
        <begin position="687"/>
        <end position="697"/>
    </location>
</feature>
<dbReference type="PROSITE" id="PS50011">
    <property type="entry name" value="PROTEIN_KINASE_DOM"/>
    <property type="match status" value="1"/>
</dbReference>
<keyword evidence="10 15" id="KW-0067">ATP-binding</keyword>
<organism evidence="20 21">
    <name type="scientific">Carnegiea gigantea</name>
    <dbReference type="NCBI Taxonomy" id="171969"/>
    <lineage>
        <taxon>Eukaryota</taxon>
        <taxon>Viridiplantae</taxon>
        <taxon>Streptophyta</taxon>
        <taxon>Embryophyta</taxon>
        <taxon>Tracheophyta</taxon>
        <taxon>Spermatophyta</taxon>
        <taxon>Magnoliopsida</taxon>
        <taxon>eudicotyledons</taxon>
        <taxon>Gunneridae</taxon>
        <taxon>Pentapetalae</taxon>
        <taxon>Caryophyllales</taxon>
        <taxon>Cactineae</taxon>
        <taxon>Cactaceae</taxon>
        <taxon>Cactoideae</taxon>
        <taxon>Echinocereeae</taxon>
        <taxon>Carnegiea</taxon>
    </lineage>
</organism>
<evidence type="ECO:0000256" key="12">
    <source>
        <dbReference type="ARBA" id="ARBA00023136"/>
    </source>
</evidence>
<dbReference type="GO" id="GO:0005524">
    <property type="term" value="F:ATP binding"/>
    <property type="evidence" value="ECO:0007669"/>
    <property type="project" value="UniProtKB-UniRule"/>
</dbReference>
<keyword evidence="4" id="KW-0808">Transferase</keyword>
<evidence type="ECO:0000256" key="3">
    <source>
        <dbReference type="ARBA" id="ARBA00022553"/>
    </source>
</evidence>
<evidence type="ECO:0000259" key="18">
    <source>
        <dbReference type="PROSITE" id="PS50011"/>
    </source>
</evidence>
<evidence type="ECO:0000256" key="5">
    <source>
        <dbReference type="ARBA" id="ARBA00022692"/>
    </source>
</evidence>
<keyword evidence="9" id="KW-0418">Kinase</keyword>
<feature type="binding site" evidence="15">
    <location>
        <position position="394"/>
    </location>
    <ligand>
        <name>ATP</name>
        <dbReference type="ChEBI" id="CHEBI:30616"/>
    </ligand>
</feature>
<dbReference type="SUPFAM" id="SSF56112">
    <property type="entry name" value="Protein kinase-like (PK-like)"/>
    <property type="match status" value="1"/>
</dbReference>
<evidence type="ECO:0000256" key="7">
    <source>
        <dbReference type="ARBA" id="ARBA00022737"/>
    </source>
</evidence>
<dbReference type="AlphaFoldDB" id="A0A9Q1GQ18"/>
<evidence type="ECO:0000256" key="11">
    <source>
        <dbReference type="ARBA" id="ARBA00022989"/>
    </source>
</evidence>
<keyword evidence="13" id="KW-0675">Receptor</keyword>